<evidence type="ECO:0000256" key="1">
    <source>
        <dbReference type="SAM" id="MobiDB-lite"/>
    </source>
</evidence>
<dbReference type="EMBL" id="OX459961">
    <property type="protein sequence ID" value="CAI9165737.1"/>
    <property type="molecule type" value="Genomic_DNA"/>
</dbReference>
<proteinExistence type="predicted"/>
<feature type="region of interest" description="Disordered" evidence="1">
    <location>
        <begin position="128"/>
        <end position="201"/>
    </location>
</feature>
<sequence>MGPQLSALGPPVSPFTGPAPLGQSTPGGPGSSIVPGVVPRQGLRIAVSPAGNVRGLLPHLLGSLLMWGVRGRCGSLPSQPLLGRHQEAQPLTGAGSPRGPGPLRTPLAPSQSPTCPGGCLCTQQGFLPPPDPPGRGLESMVNTPVSVFPSVDGSRASPDQARSSGCPRCPQARRKDVSTGGLNGPGLPEGLAPPVTGAARR</sequence>
<feature type="compositionally biased region" description="Low complexity" evidence="1">
    <location>
        <begin position="185"/>
        <end position="194"/>
    </location>
</feature>
<accession>A0ABN8YVZ7</accession>
<protein>
    <submittedName>
        <fullName evidence="2">Uncharacterized protein</fullName>
    </submittedName>
</protein>
<evidence type="ECO:0000313" key="3">
    <source>
        <dbReference type="Proteomes" id="UP001176941"/>
    </source>
</evidence>
<feature type="region of interest" description="Disordered" evidence="1">
    <location>
        <begin position="1"/>
        <end position="35"/>
    </location>
</feature>
<reference evidence="2" key="1">
    <citation type="submission" date="2023-04" db="EMBL/GenBank/DDBJ databases">
        <authorList>
            <consortium name="ELIXIR-Norway"/>
        </authorList>
    </citation>
    <scope>NUCLEOTIDE SEQUENCE [LARGE SCALE GENOMIC DNA]</scope>
</reference>
<organism evidence="2 3">
    <name type="scientific">Rangifer tarandus platyrhynchus</name>
    <name type="common">Svalbard reindeer</name>
    <dbReference type="NCBI Taxonomy" id="3082113"/>
    <lineage>
        <taxon>Eukaryota</taxon>
        <taxon>Metazoa</taxon>
        <taxon>Chordata</taxon>
        <taxon>Craniata</taxon>
        <taxon>Vertebrata</taxon>
        <taxon>Euteleostomi</taxon>
        <taxon>Mammalia</taxon>
        <taxon>Eutheria</taxon>
        <taxon>Laurasiatheria</taxon>
        <taxon>Artiodactyla</taxon>
        <taxon>Ruminantia</taxon>
        <taxon>Pecora</taxon>
        <taxon>Cervidae</taxon>
        <taxon>Odocoileinae</taxon>
        <taxon>Rangifer</taxon>
    </lineage>
</organism>
<name>A0ABN8YVZ7_RANTA</name>
<gene>
    <name evidence="2" type="ORF">MRATA1EN1_LOCUS14699</name>
</gene>
<keyword evidence="3" id="KW-1185">Reference proteome</keyword>
<dbReference type="Proteomes" id="UP001176941">
    <property type="component" value="Chromosome 25"/>
</dbReference>
<evidence type="ECO:0000313" key="2">
    <source>
        <dbReference type="EMBL" id="CAI9165737.1"/>
    </source>
</evidence>
<feature type="region of interest" description="Disordered" evidence="1">
    <location>
        <begin position="88"/>
        <end position="112"/>
    </location>
</feature>